<dbReference type="EMBL" id="GBXM01066083">
    <property type="protein sequence ID" value="JAH42494.1"/>
    <property type="molecule type" value="Transcribed_RNA"/>
</dbReference>
<evidence type="ECO:0000313" key="1">
    <source>
        <dbReference type="EMBL" id="JAH42494.1"/>
    </source>
</evidence>
<proteinExistence type="predicted"/>
<dbReference type="AlphaFoldDB" id="A0A0E9SM93"/>
<protein>
    <submittedName>
        <fullName evidence="1">Uncharacterized protein</fullName>
    </submittedName>
</protein>
<reference evidence="1" key="1">
    <citation type="submission" date="2014-11" db="EMBL/GenBank/DDBJ databases">
        <authorList>
            <person name="Amaro Gonzalez C."/>
        </authorList>
    </citation>
    <scope>NUCLEOTIDE SEQUENCE</scope>
</reference>
<reference evidence="1" key="2">
    <citation type="journal article" date="2015" name="Fish Shellfish Immunol.">
        <title>Early steps in the European eel (Anguilla anguilla)-Vibrio vulnificus interaction in the gills: Role of the RtxA13 toxin.</title>
        <authorList>
            <person name="Callol A."/>
            <person name="Pajuelo D."/>
            <person name="Ebbesson L."/>
            <person name="Teles M."/>
            <person name="MacKenzie S."/>
            <person name="Amaro C."/>
        </authorList>
    </citation>
    <scope>NUCLEOTIDE SEQUENCE</scope>
</reference>
<name>A0A0E9SM93_ANGAN</name>
<organism evidence="1">
    <name type="scientific">Anguilla anguilla</name>
    <name type="common">European freshwater eel</name>
    <name type="synonym">Muraena anguilla</name>
    <dbReference type="NCBI Taxonomy" id="7936"/>
    <lineage>
        <taxon>Eukaryota</taxon>
        <taxon>Metazoa</taxon>
        <taxon>Chordata</taxon>
        <taxon>Craniata</taxon>
        <taxon>Vertebrata</taxon>
        <taxon>Euteleostomi</taxon>
        <taxon>Actinopterygii</taxon>
        <taxon>Neopterygii</taxon>
        <taxon>Teleostei</taxon>
        <taxon>Anguilliformes</taxon>
        <taxon>Anguillidae</taxon>
        <taxon>Anguilla</taxon>
    </lineage>
</organism>
<sequence length="30" mass="3511">MKPICIIKMNKSTNTFQNSMHTIHTAKKTY</sequence>
<accession>A0A0E9SM93</accession>